<comment type="caution">
    <text evidence="2">The sequence shown here is derived from an EMBL/GenBank/DDBJ whole genome shotgun (WGS) entry which is preliminary data.</text>
</comment>
<evidence type="ECO:0000256" key="1">
    <source>
        <dbReference type="SAM" id="MobiDB-lite"/>
    </source>
</evidence>
<sequence length="83" mass="8601">MKSFAGSRSGAWSGGGRTELQEWRGNTTAGRQDKRGSPVVIQAIDMACFPACLSVGARAAPEDFGNDFNAVSGTVHLALSLAS</sequence>
<organism evidence="2 3">
    <name type="scientific">Mesorhizobium robiniae</name>
    <dbReference type="NCBI Taxonomy" id="559315"/>
    <lineage>
        <taxon>Bacteria</taxon>
        <taxon>Pseudomonadati</taxon>
        <taxon>Pseudomonadota</taxon>
        <taxon>Alphaproteobacteria</taxon>
        <taxon>Hyphomicrobiales</taxon>
        <taxon>Phyllobacteriaceae</taxon>
        <taxon>Mesorhizobium</taxon>
    </lineage>
</organism>
<evidence type="ECO:0000313" key="3">
    <source>
        <dbReference type="Proteomes" id="UP001549204"/>
    </source>
</evidence>
<dbReference type="EMBL" id="JBEPMC010000004">
    <property type="protein sequence ID" value="MET3579917.1"/>
    <property type="molecule type" value="Genomic_DNA"/>
</dbReference>
<reference evidence="2 3" key="1">
    <citation type="submission" date="2024-06" db="EMBL/GenBank/DDBJ databases">
        <title>Genomic Encyclopedia of Type Strains, Phase IV (KMG-IV): sequencing the most valuable type-strain genomes for metagenomic binning, comparative biology and taxonomic classification.</title>
        <authorList>
            <person name="Goeker M."/>
        </authorList>
    </citation>
    <scope>NUCLEOTIDE SEQUENCE [LARGE SCALE GENOMIC DNA]</scope>
    <source>
        <strain evidence="2 3">DSM 100022</strain>
    </source>
</reference>
<feature type="compositionally biased region" description="Low complexity" evidence="1">
    <location>
        <begin position="1"/>
        <end position="11"/>
    </location>
</feature>
<dbReference type="RefSeq" id="WP_354491453.1">
    <property type="nucleotide sequence ID" value="NZ_JBEPMC010000004.1"/>
</dbReference>
<gene>
    <name evidence="2" type="ORF">ABID19_002948</name>
</gene>
<name>A0ABV2GP36_9HYPH</name>
<dbReference type="Proteomes" id="UP001549204">
    <property type="component" value="Unassembled WGS sequence"/>
</dbReference>
<protein>
    <submittedName>
        <fullName evidence="2">Uncharacterized protein</fullName>
    </submittedName>
</protein>
<keyword evidence="3" id="KW-1185">Reference proteome</keyword>
<feature type="region of interest" description="Disordered" evidence="1">
    <location>
        <begin position="1"/>
        <end position="35"/>
    </location>
</feature>
<evidence type="ECO:0000313" key="2">
    <source>
        <dbReference type="EMBL" id="MET3579917.1"/>
    </source>
</evidence>
<accession>A0ABV2GP36</accession>
<proteinExistence type="predicted"/>